<evidence type="ECO:0000313" key="2">
    <source>
        <dbReference type="EMBL" id="OMH80793.1"/>
    </source>
</evidence>
<proteinExistence type="predicted"/>
<sequence length="68" mass="8059">MSLRVEDLDAYGCSICEVEFERRPFTFMDHVVSRHPNMKTCPYRRCQQDFPTATQMAQHVLLDHHGYL</sequence>
<dbReference type="InterPro" id="IPR013087">
    <property type="entry name" value="Znf_C2H2_type"/>
</dbReference>
<keyword evidence="3" id="KW-1185">Reference proteome</keyword>
<gene>
    <name evidence="2" type="ORF">AX774_g5757</name>
</gene>
<comment type="caution">
    <text evidence="2">The sequence shown here is derived from an EMBL/GenBank/DDBJ whole genome shotgun (WGS) entry which is preliminary data.</text>
</comment>
<dbReference type="Gene3D" id="3.30.160.60">
    <property type="entry name" value="Classic Zinc Finger"/>
    <property type="match status" value="1"/>
</dbReference>
<feature type="domain" description="C2H2-type" evidence="1">
    <location>
        <begin position="41"/>
        <end position="65"/>
    </location>
</feature>
<accession>A0A1R1PIQ6</accession>
<evidence type="ECO:0000313" key="3">
    <source>
        <dbReference type="Proteomes" id="UP000188320"/>
    </source>
</evidence>
<dbReference type="Proteomes" id="UP000188320">
    <property type="component" value="Unassembled WGS sequence"/>
</dbReference>
<reference evidence="3" key="1">
    <citation type="submission" date="2017-01" db="EMBL/GenBank/DDBJ databases">
        <authorList>
            <person name="Wang Y."/>
            <person name="White M."/>
            <person name="Kvist S."/>
            <person name="Moncalvo J.-M."/>
        </authorList>
    </citation>
    <scope>NUCLEOTIDE SEQUENCE [LARGE SCALE GENOMIC DNA]</scope>
    <source>
        <strain evidence="3">COL-18-3</strain>
    </source>
</reference>
<dbReference type="PROSITE" id="PS00028">
    <property type="entry name" value="ZINC_FINGER_C2H2_1"/>
    <property type="match status" value="1"/>
</dbReference>
<protein>
    <recommendedName>
        <fullName evidence="1">C2H2-type domain-containing protein</fullName>
    </recommendedName>
</protein>
<dbReference type="OrthoDB" id="6077919at2759"/>
<evidence type="ECO:0000259" key="1">
    <source>
        <dbReference type="PROSITE" id="PS00028"/>
    </source>
</evidence>
<organism evidence="2 3">
    <name type="scientific">Zancudomyces culisetae</name>
    <name type="common">Gut fungus</name>
    <name type="synonym">Smittium culisetae</name>
    <dbReference type="NCBI Taxonomy" id="1213189"/>
    <lineage>
        <taxon>Eukaryota</taxon>
        <taxon>Fungi</taxon>
        <taxon>Fungi incertae sedis</taxon>
        <taxon>Zoopagomycota</taxon>
        <taxon>Kickxellomycotina</taxon>
        <taxon>Harpellomycetes</taxon>
        <taxon>Harpellales</taxon>
        <taxon>Legeriomycetaceae</taxon>
        <taxon>Zancudomyces</taxon>
    </lineage>
</organism>
<dbReference type="AlphaFoldDB" id="A0A1R1PIQ6"/>
<dbReference type="EMBL" id="LSSK01001075">
    <property type="protein sequence ID" value="OMH80793.1"/>
    <property type="molecule type" value="Genomic_DNA"/>
</dbReference>
<name>A0A1R1PIQ6_ZANCU</name>